<proteinExistence type="predicted"/>
<dbReference type="AlphaFoldDB" id="A0A931E7U9"/>
<dbReference type="RefSeq" id="WP_196989401.1">
    <property type="nucleotide sequence ID" value="NZ_JADWYR010000001.1"/>
</dbReference>
<dbReference type="EMBL" id="JADWYR010000001">
    <property type="protein sequence ID" value="MBG9375346.1"/>
    <property type="molecule type" value="Genomic_DNA"/>
</dbReference>
<accession>A0A931E7U9</accession>
<gene>
    <name evidence="1" type="ORF">I5907_03820</name>
</gene>
<evidence type="ECO:0000313" key="2">
    <source>
        <dbReference type="Proteomes" id="UP000628448"/>
    </source>
</evidence>
<reference evidence="1" key="1">
    <citation type="submission" date="2020-11" db="EMBL/GenBank/DDBJ databases">
        <title>Bacterial whole genome sequence for Panacibacter sp. DH6.</title>
        <authorList>
            <person name="Le V."/>
            <person name="Ko S."/>
            <person name="Ahn C.-Y."/>
            <person name="Oh H.-M."/>
        </authorList>
    </citation>
    <scope>NUCLEOTIDE SEQUENCE</scope>
    <source>
        <strain evidence="1">DH6</strain>
    </source>
</reference>
<evidence type="ECO:0000313" key="1">
    <source>
        <dbReference type="EMBL" id="MBG9375346.1"/>
    </source>
</evidence>
<evidence type="ECO:0008006" key="3">
    <source>
        <dbReference type="Google" id="ProtNLM"/>
    </source>
</evidence>
<dbReference type="Gene3D" id="2.40.160.130">
    <property type="entry name" value="Capsule assembly protein Wzi"/>
    <property type="match status" value="1"/>
</dbReference>
<protein>
    <recommendedName>
        <fullName evidence="3">Capsule assembly protein Wzi</fullName>
    </recommendedName>
</protein>
<name>A0A931E7U9_9BACT</name>
<dbReference type="InterPro" id="IPR038636">
    <property type="entry name" value="Wzi_sf"/>
</dbReference>
<comment type="caution">
    <text evidence="1">The sequence shown here is derived from an EMBL/GenBank/DDBJ whole genome shotgun (WGS) entry which is preliminary data.</text>
</comment>
<sequence length="538" mass="60941">MQSIYAIKKTVFITFFASVMVAGRAQQIPLDAAVQNRFNELTLSADTNIFTGFRALNWLELKPYLTNRGTEIMDSTFGISYTDNGYAFKNIGTDNWMKTSGDKGVFVADPFITLAGGFANNGDGGLLQAAGGVQLQGIYNDKLSYSFGVVTGFRQYPSYLRNAITSNQYYQPGLGKSTMQNDGFTSTQFNANITYVGGKHFTAAAGYGKNFIGDGYRSLLLSDNAPNAPYIRLQAKLWKLTYNVLYTRYENPRFQTFGKTQVKYSTTHYLGVNLSKRLQVGLYDNVIWLKDDSTSQRGFDVQYVNPLIFIRPIEFTFGSPDNAFVGITAKYKLYKNGYIYGQLGLDDLNLSSSLRNDAQHYGNKYALQFGIWNKDVFGLKNLSWRLEWNGVRPYMYGHGFGKIGLNYTHNNQSLANPFNANFHEFISIFQYHNDRWYGTLENLFTIRGENPGLPYNNGEDLWGGETGVPTFGSKTLQGTKHKYLYNQLSAGYLLNPRNRLSIQADIVYRRHSAPSFTNSTMFFMLGIHTRLFNLYHDF</sequence>
<dbReference type="Proteomes" id="UP000628448">
    <property type="component" value="Unassembled WGS sequence"/>
</dbReference>
<keyword evidence="2" id="KW-1185">Reference proteome</keyword>
<organism evidence="1 2">
    <name type="scientific">Panacibacter microcysteis</name>
    <dbReference type="NCBI Taxonomy" id="2793269"/>
    <lineage>
        <taxon>Bacteria</taxon>
        <taxon>Pseudomonadati</taxon>
        <taxon>Bacteroidota</taxon>
        <taxon>Chitinophagia</taxon>
        <taxon>Chitinophagales</taxon>
        <taxon>Chitinophagaceae</taxon>
        <taxon>Panacibacter</taxon>
    </lineage>
</organism>